<accession>A0A5D2NXV3</accession>
<evidence type="ECO:0000313" key="6">
    <source>
        <dbReference type="Proteomes" id="UP000322667"/>
    </source>
</evidence>
<dbReference type="SUPFAM" id="SSF50129">
    <property type="entry name" value="GroES-like"/>
    <property type="match status" value="1"/>
</dbReference>
<dbReference type="Proteomes" id="UP000322667">
    <property type="component" value="Chromosome A09"/>
</dbReference>
<dbReference type="Pfam" id="PF13602">
    <property type="entry name" value="ADH_zinc_N_2"/>
    <property type="match status" value="1"/>
</dbReference>
<dbReference type="InterPro" id="IPR036291">
    <property type="entry name" value="NAD(P)-bd_dom_sf"/>
</dbReference>
<evidence type="ECO:0000256" key="2">
    <source>
        <dbReference type="ARBA" id="ARBA00023002"/>
    </source>
</evidence>
<evidence type="ECO:0000256" key="1">
    <source>
        <dbReference type="ARBA" id="ARBA00010371"/>
    </source>
</evidence>
<dbReference type="EMBL" id="CM017618">
    <property type="protein sequence ID" value="TYI08891.1"/>
    <property type="molecule type" value="Genomic_DNA"/>
</dbReference>
<evidence type="ECO:0000313" key="5">
    <source>
        <dbReference type="EMBL" id="TYI08891.1"/>
    </source>
</evidence>
<dbReference type="SUPFAM" id="SSF51735">
    <property type="entry name" value="NAD(P)-binding Rossmann-fold domains"/>
    <property type="match status" value="1"/>
</dbReference>
<dbReference type="SMART" id="SM00829">
    <property type="entry name" value="PKS_ER"/>
    <property type="match status" value="1"/>
</dbReference>
<dbReference type="PROSITE" id="PS01162">
    <property type="entry name" value="QOR_ZETA_CRYSTAL"/>
    <property type="match status" value="1"/>
</dbReference>
<organism evidence="5 6">
    <name type="scientific">Gossypium tomentosum</name>
    <name type="common">Hawaiian cotton</name>
    <name type="synonym">Gossypium sandvicense</name>
    <dbReference type="NCBI Taxonomy" id="34277"/>
    <lineage>
        <taxon>Eukaryota</taxon>
        <taxon>Viridiplantae</taxon>
        <taxon>Streptophyta</taxon>
        <taxon>Embryophyta</taxon>
        <taxon>Tracheophyta</taxon>
        <taxon>Spermatophyta</taxon>
        <taxon>Magnoliopsida</taxon>
        <taxon>eudicotyledons</taxon>
        <taxon>Gunneridae</taxon>
        <taxon>Pentapetalae</taxon>
        <taxon>rosids</taxon>
        <taxon>malvids</taxon>
        <taxon>Malvales</taxon>
        <taxon>Malvaceae</taxon>
        <taxon>Malvoideae</taxon>
        <taxon>Gossypium</taxon>
    </lineage>
</organism>
<dbReference type="InterPro" id="IPR002364">
    <property type="entry name" value="Quin_OxRdtase/zeta-crystal_CS"/>
</dbReference>
<dbReference type="AlphaFoldDB" id="A0A5D2NXV3"/>
<dbReference type="PANTHER" id="PTHR44573:SF3">
    <property type="entry name" value="CYTOSOLIC ALKENAL_ONE OXIDOREDUCTASE"/>
    <property type="match status" value="1"/>
</dbReference>
<evidence type="ECO:0000259" key="4">
    <source>
        <dbReference type="SMART" id="SM00829"/>
    </source>
</evidence>
<dbReference type="InterPro" id="IPR013154">
    <property type="entry name" value="ADH-like_N"/>
</dbReference>
<keyword evidence="2" id="KW-0560">Oxidoreductase</keyword>
<protein>
    <recommendedName>
        <fullName evidence="4">Enoyl reductase (ER) domain-containing protein</fullName>
    </recommendedName>
</protein>
<dbReference type="GO" id="GO:0016628">
    <property type="term" value="F:oxidoreductase activity, acting on the CH-CH group of donors, NAD or NADP as acceptor"/>
    <property type="evidence" value="ECO:0007669"/>
    <property type="project" value="InterPro"/>
</dbReference>
<comment type="similarity">
    <text evidence="1">Belongs to the zinc-containing alcohol dehydrogenase family. Quinone oxidoreductase subfamily.</text>
</comment>
<feature type="domain" description="Enoyl reductase (ER)" evidence="4">
    <location>
        <begin position="22"/>
        <end position="315"/>
    </location>
</feature>
<keyword evidence="6" id="KW-1185">Reference proteome</keyword>
<dbReference type="PANTHER" id="PTHR44573">
    <property type="entry name" value="NADPH-DEPENDENT ALKENAL/ONE OXIDOREDUCTASE, CHLOROPLASTIC"/>
    <property type="match status" value="1"/>
</dbReference>
<dbReference type="Gene3D" id="3.40.50.720">
    <property type="entry name" value="NAD(P)-binding Rossmann-like Domain"/>
    <property type="match status" value="1"/>
</dbReference>
<dbReference type="Pfam" id="PF08240">
    <property type="entry name" value="ADH_N"/>
    <property type="match status" value="1"/>
</dbReference>
<dbReference type="GO" id="GO:0008270">
    <property type="term" value="F:zinc ion binding"/>
    <property type="evidence" value="ECO:0007669"/>
    <property type="project" value="InterPro"/>
</dbReference>
<reference evidence="5 6" key="1">
    <citation type="submission" date="2019-07" db="EMBL/GenBank/DDBJ databases">
        <title>WGS assembly of Gossypium tomentosum.</title>
        <authorList>
            <person name="Chen Z.J."/>
            <person name="Sreedasyam A."/>
            <person name="Ando A."/>
            <person name="Song Q."/>
            <person name="De L."/>
            <person name="Hulse-Kemp A."/>
            <person name="Ding M."/>
            <person name="Ye W."/>
            <person name="Kirkbride R."/>
            <person name="Jenkins J."/>
            <person name="Plott C."/>
            <person name="Lovell J."/>
            <person name="Lin Y.-M."/>
            <person name="Vaughn R."/>
            <person name="Liu B."/>
            <person name="Li W."/>
            <person name="Simpson S."/>
            <person name="Scheffler B."/>
            <person name="Saski C."/>
            <person name="Grover C."/>
            <person name="Hu G."/>
            <person name="Conover J."/>
            <person name="Carlson J."/>
            <person name="Shu S."/>
            <person name="Boston L."/>
            <person name="Williams M."/>
            <person name="Peterson D."/>
            <person name="Mcgee K."/>
            <person name="Jones D."/>
            <person name="Wendel J."/>
            <person name="Stelly D."/>
            <person name="Grimwood J."/>
            <person name="Schmutz J."/>
        </authorList>
    </citation>
    <scope>NUCLEOTIDE SEQUENCE [LARGE SCALE GENOMIC DNA]</scope>
    <source>
        <strain evidence="5">7179.01</strain>
    </source>
</reference>
<dbReference type="InterPro" id="IPR011032">
    <property type="entry name" value="GroES-like_sf"/>
</dbReference>
<dbReference type="Gene3D" id="3.90.180.10">
    <property type="entry name" value="Medium-chain alcohol dehydrogenases, catalytic domain"/>
    <property type="match status" value="1"/>
</dbReference>
<dbReference type="CDD" id="cd05289">
    <property type="entry name" value="MDR_like_2"/>
    <property type="match status" value="1"/>
</dbReference>
<evidence type="ECO:0000256" key="3">
    <source>
        <dbReference type="ARBA" id="ARBA00023027"/>
    </source>
</evidence>
<dbReference type="InterPro" id="IPR020843">
    <property type="entry name" value="ER"/>
</dbReference>
<name>A0A5D2NXV3_GOSTO</name>
<keyword evidence="3" id="KW-0520">NAD</keyword>
<sequence length="340" mass="36564">MDNTASSIPSKMKAWVYSEHGKPVDVLKLDSNYDVPQLKEDQVLIKVVAAALNPVDFKRMLGMFVHSDSPLPSVPGYDVAGVVLKVGSQVRTLKEGDEVYGNINEKGLDRPKRSGTLAEYTVAEENLLALKPKNLGFIEAAAIPLAIGTAYEGLQKTALSPGKSILVLRGAGGVGTMVIQLAKHVFGASKVAATSSSAKLELLKSLGADLAIDYTKDNFEDLPEKFDVIYDAIGQSERAVKAIKEGGKVVTIEPVGELAEPAFRFILTSSGAMLETLNAFLENGKVKPVIDPRGTFAFSQTPQAFSYLETGRVTVSLDMQVHVSKFTWNLSTNSSNQTSR</sequence>
<gene>
    <name evidence="5" type="ORF">ES332_A09G032900v1</name>
</gene>
<proteinExistence type="inferred from homology"/>
<dbReference type="InterPro" id="IPR044626">
    <property type="entry name" value="AOR-like"/>
</dbReference>